<evidence type="ECO:0000313" key="1">
    <source>
        <dbReference type="EMBL" id="QHU02276.1"/>
    </source>
</evidence>
<organism evidence="1">
    <name type="scientific">viral metagenome</name>
    <dbReference type="NCBI Taxonomy" id="1070528"/>
    <lineage>
        <taxon>unclassified sequences</taxon>
        <taxon>metagenomes</taxon>
        <taxon>organismal metagenomes</taxon>
    </lineage>
</organism>
<reference evidence="1" key="1">
    <citation type="journal article" date="2020" name="Nature">
        <title>Giant virus diversity and host interactions through global metagenomics.</title>
        <authorList>
            <person name="Schulz F."/>
            <person name="Roux S."/>
            <person name="Paez-Espino D."/>
            <person name="Jungbluth S."/>
            <person name="Walsh D.A."/>
            <person name="Denef V.J."/>
            <person name="McMahon K.D."/>
            <person name="Konstantinidis K.T."/>
            <person name="Eloe-Fadrosh E.A."/>
            <person name="Kyrpides N.C."/>
            <person name="Woyke T."/>
        </authorList>
    </citation>
    <scope>NUCLEOTIDE SEQUENCE</scope>
    <source>
        <strain evidence="1">GVMAG-M-3300025880-75</strain>
    </source>
</reference>
<sequence length="117" mass="14001">MNEQEQLLENVKTWLDIDNQIRALQKDIRDRRKLKKELTNSLVDIMKTQDIDALNVPDGQLIYNKTKTKAPLSKKHLMLSISQFFKNDQRTIDELSKYIMESRKEKEKENIKRKIKK</sequence>
<dbReference type="Pfam" id="PF19064">
    <property type="entry name" value="DUF5760"/>
    <property type="match status" value="1"/>
</dbReference>
<protein>
    <submittedName>
        <fullName evidence="1">Uncharacterized protein</fullName>
    </submittedName>
</protein>
<name>A0A6C0JC44_9ZZZZ</name>
<dbReference type="InterPro" id="IPR043918">
    <property type="entry name" value="DUF5760"/>
</dbReference>
<dbReference type="AlphaFoldDB" id="A0A6C0JC44"/>
<accession>A0A6C0JC44</accession>
<dbReference type="EMBL" id="MN740355">
    <property type="protein sequence ID" value="QHU02276.1"/>
    <property type="molecule type" value="Genomic_DNA"/>
</dbReference>
<proteinExistence type="predicted"/>